<reference evidence="2" key="1">
    <citation type="submission" date="2021-02" db="EMBL/GenBank/DDBJ databases">
        <authorList>
            <person name="Dougan E. K."/>
            <person name="Rhodes N."/>
            <person name="Thang M."/>
            <person name="Chan C."/>
        </authorList>
    </citation>
    <scope>NUCLEOTIDE SEQUENCE</scope>
</reference>
<evidence type="ECO:0008006" key="4">
    <source>
        <dbReference type="Google" id="ProtNLM"/>
    </source>
</evidence>
<proteinExistence type="predicted"/>
<organism evidence="2 3">
    <name type="scientific">Polarella glacialis</name>
    <name type="common">Dinoflagellate</name>
    <dbReference type="NCBI Taxonomy" id="89957"/>
    <lineage>
        <taxon>Eukaryota</taxon>
        <taxon>Sar</taxon>
        <taxon>Alveolata</taxon>
        <taxon>Dinophyceae</taxon>
        <taxon>Suessiales</taxon>
        <taxon>Suessiaceae</taxon>
        <taxon>Polarella</taxon>
    </lineage>
</organism>
<accession>A0A813KPA0</accession>
<evidence type="ECO:0000313" key="2">
    <source>
        <dbReference type="EMBL" id="CAE8709876.1"/>
    </source>
</evidence>
<sequence>MKVLQIGDLTCKVGGSADENWQLLDRCKKKHWFFHLTDFPSCYVVLECEKEPSREDKYRCAEVCVENSKQKRSKQVKVDATPCANVVKSDEVGECEYKNEKKVEVIVVREVKASPAGGGESSSEDLPGHPQARPRDPTRGGACSVVGEHMTVRKHASLGCALVSLQDVEERNRLLAISEVLVGCVKVKLQPQVDKATGEEVPNDIFAIWGRQVERDTPLPEEDLLRALERLCMVNLAGTEESAAASGPVVESAVVPVFAK</sequence>
<dbReference type="Proteomes" id="UP000626109">
    <property type="component" value="Unassembled WGS sequence"/>
</dbReference>
<dbReference type="AlphaFoldDB" id="A0A813KPA0"/>
<gene>
    <name evidence="2" type="ORF">PGLA2088_LOCUS35678</name>
</gene>
<feature type="region of interest" description="Disordered" evidence="1">
    <location>
        <begin position="114"/>
        <end position="143"/>
    </location>
</feature>
<dbReference type="EMBL" id="CAJNNW010031908">
    <property type="protein sequence ID" value="CAE8709876.1"/>
    <property type="molecule type" value="Genomic_DNA"/>
</dbReference>
<evidence type="ECO:0000256" key="1">
    <source>
        <dbReference type="SAM" id="MobiDB-lite"/>
    </source>
</evidence>
<protein>
    <recommendedName>
        <fullName evidence="4">NFACT RNA-binding domain-containing protein</fullName>
    </recommendedName>
</protein>
<evidence type="ECO:0000313" key="3">
    <source>
        <dbReference type="Proteomes" id="UP000626109"/>
    </source>
</evidence>
<name>A0A813KPA0_POLGL</name>
<comment type="caution">
    <text evidence="2">The sequence shown here is derived from an EMBL/GenBank/DDBJ whole genome shotgun (WGS) entry which is preliminary data.</text>
</comment>